<gene>
    <name evidence="1" type="ORF">L3Y34_019623</name>
</gene>
<dbReference type="EMBL" id="CP090892">
    <property type="protein sequence ID" value="ULU08543.1"/>
    <property type="molecule type" value="Genomic_DNA"/>
</dbReference>
<reference evidence="1 2" key="1">
    <citation type="submission" date="2022-05" db="EMBL/GenBank/DDBJ databases">
        <title>Chromosome-level reference genomes for two strains of Caenorhabditis briggsae: an improved platform for comparative genomics.</title>
        <authorList>
            <person name="Stevens L."/>
            <person name="Andersen E.C."/>
        </authorList>
    </citation>
    <scope>NUCLEOTIDE SEQUENCE [LARGE SCALE GENOMIC DNA]</scope>
    <source>
        <strain evidence="1">QX1410_ONT</strain>
        <tissue evidence="1">Whole-organism</tissue>
    </source>
</reference>
<organism evidence="1 2">
    <name type="scientific">Caenorhabditis briggsae</name>
    <dbReference type="NCBI Taxonomy" id="6238"/>
    <lineage>
        <taxon>Eukaryota</taxon>
        <taxon>Metazoa</taxon>
        <taxon>Ecdysozoa</taxon>
        <taxon>Nematoda</taxon>
        <taxon>Chromadorea</taxon>
        <taxon>Rhabditida</taxon>
        <taxon>Rhabditina</taxon>
        <taxon>Rhabditomorpha</taxon>
        <taxon>Rhabditoidea</taxon>
        <taxon>Rhabditidae</taxon>
        <taxon>Peloderinae</taxon>
        <taxon>Caenorhabditis</taxon>
    </lineage>
</organism>
<evidence type="ECO:0000313" key="1">
    <source>
        <dbReference type="EMBL" id="ULU08543.1"/>
    </source>
</evidence>
<accession>A0AAE9DQB0</accession>
<proteinExistence type="predicted"/>
<sequence>MSGSIRTQIGLAKRRIKDALERITDLSTSEDLQTDEPQEIFEEIIDICDIADVLRTESERIRNLNNEWIRMIEIDALSSLNTFLCSSNYPTTDDFPLLFF</sequence>
<name>A0AAE9DQB0_CAEBR</name>
<protein>
    <submittedName>
        <fullName evidence="1">Uncharacterized protein</fullName>
    </submittedName>
</protein>
<dbReference type="Proteomes" id="UP000827892">
    <property type="component" value="Chromosome II"/>
</dbReference>
<dbReference type="AlphaFoldDB" id="A0AAE9DQB0"/>
<evidence type="ECO:0000313" key="2">
    <source>
        <dbReference type="Proteomes" id="UP000827892"/>
    </source>
</evidence>